<dbReference type="SMART" id="SM00220">
    <property type="entry name" value="S_TKc"/>
    <property type="match status" value="1"/>
</dbReference>
<dbReference type="GO" id="GO:0004674">
    <property type="term" value="F:protein serine/threonine kinase activity"/>
    <property type="evidence" value="ECO:0007669"/>
    <property type="project" value="UniProtKB-KW"/>
</dbReference>
<evidence type="ECO:0000256" key="3">
    <source>
        <dbReference type="ARBA" id="ARBA00022679"/>
    </source>
</evidence>
<name>A0AAJ8JN54_9TREE</name>
<dbReference type="EMBL" id="CP143784">
    <property type="protein sequence ID" value="WVN85340.1"/>
    <property type="molecule type" value="Genomic_DNA"/>
</dbReference>
<feature type="region of interest" description="Disordered" evidence="9">
    <location>
        <begin position="37"/>
        <end position="105"/>
    </location>
</feature>
<evidence type="ECO:0000256" key="6">
    <source>
        <dbReference type="ARBA" id="ARBA00022840"/>
    </source>
</evidence>
<dbReference type="InterPro" id="IPR000719">
    <property type="entry name" value="Prot_kinase_dom"/>
</dbReference>
<dbReference type="RefSeq" id="XP_066066041.1">
    <property type="nucleotide sequence ID" value="XM_066209944.1"/>
</dbReference>
<keyword evidence="5" id="KW-0418">Kinase</keyword>
<feature type="compositionally biased region" description="Polar residues" evidence="9">
    <location>
        <begin position="68"/>
        <end position="90"/>
    </location>
</feature>
<keyword evidence="2" id="KW-0723">Serine/threonine-protein kinase</keyword>
<dbReference type="AlphaFoldDB" id="A0AAJ8JN54"/>
<feature type="region of interest" description="Disordered" evidence="9">
    <location>
        <begin position="560"/>
        <end position="628"/>
    </location>
</feature>
<keyword evidence="3" id="KW-0808">Transferase</keyword>
<comment type="catalytic activity">
    <reaction evidence="7">
        <text>L-threonyl-[protein] + ATP = O-phospho-L-threonyl-[protein] + ADP + H(+)</text>
        <dbReference type="Rhea" id="RHEA:46608"/>
        <dbReference type="Rhea" id="RHEA-COMP:11060"/>
        <dbReference type="Rhea" id="RHEA-COMP:11605"/>
        <dbReference type="ChEBI" id="CHEBI:15378"/>
        <dbReference type="ChEBI" id="CHEBI:30013"/>
        <dbReference type="ChEBI" id="CHEBI:30616"/>
        <dbReference type="ChEBI" id="CHEBI:61977"/>
        <dbReference type="ChEBI" id="CHEBI:456216"/>
        <dbReference type="EC" id="2.7.11.1"/>
    </reaction>
</comment>
<dbReference type="Gene3D" id="1.10.510.10">
    <property type="entry name" value="Transferase(Phosphotransferase) domain 1"/>
    <property type="match status" value="2"/>
</dbReference>
<feature type="compositionally biased region" description="Low complexity" evidence="9">
    <location>
        <begin position="604"/>
        <end position="614"/>
    </location>
</feature>
<feature type="compositionally biased region" description="Polar residues" evidence="9">
    <location>
        <begin position="569"/>
        <end position="600"/>
    </location>
</feature>
<accession>A0AAJ8JN54</accession>
<dbReference type="Proteomes" id="UP000094043">
    <property type="component" value="Chromosome 1"/>
</dbReference>
<evidence type="ECO:0000313" key="12">
    <source>
        <dbReference type="Proteomes" id="UP000094043"/>
    </source>
</evidence>
<dbReference type="InterPro" id="IPR011009">
    <property type="entry name" value="Kinase-like_dom_sf"/>
</dbReference>
<feature type="domain" description="Protein kinase" evidence="10">
    <location>
        <begin position="129"/>
        <end position="507"/>
    </location>
</feature>
<evidence type="ECO:0000256" key="7">
    <source>
        <dbReference type="ARBA" id="ARBA00047899"/>
    </source>
</evidence>
<dbReference type="GO" id="GO:0005524">
    <property type="term" value="F:ATP binding"/>
    <property type="evidence" value="ECO:0007669"/>
    <property type="project" value="UniProtKB-KW"/>
</dbReference>
<keyword evidence="6" id="KW-0067">ATP-binding</keyword>
<dbReference type="GeneID" id="91084701"/>
<keyword evidence="12" id="KW-1185">Reference proteome</keyword>
<evidence type="ECO:0000256" key="9">
    <source>
        <dbReference type="SAM" id="MobiDB-lite"/>
    </source>
</evidence>
<evidence type="ECO:0000256" key="5">
    <source>
        <dbReference type="ARBA" id="ARBA00022777"/>
    </source>
</evidence>
<evidence type="ECO:0000259" key="10">
    <source>
        <dbReference type="PROSITE" id="PS50011"/>
    </source>
</evidence>
<reference evidence="11" key="3">
    <citation type="submission" date="2024-01" db="EMBL/GenBank/DDBJ databases">
        <authorList>
            <person name="Coelho M.A."/>
            <person name="David-Palma M."/>
            <person name="Shea T."/>
            <person name="Sun S."/>
            <person name="Cuomo C.A."/>
            <person name="Heitman J."/>
        </authorList>
    </citation>
    <scope>NUCLEOTIDE SEQUENCE</scope>
    <source>
        <strain evidence="11">CBS 7841</strain>
    </source>
</reference>
<dbReference type="PROSITE" id="PS50011">
    <property type="entry name" value="PROTEIN_KINASE_DOM"/>
    <property type="match status" value="1"/>
</dbReference>
<reference evidence="11" key="2">
    <citation type="journal article" date="2022" name="Elife">
        <title>Obligate sexual reproduction of a homothallic fungus closely related to the Cryptococcus pathogenic species complex.</title>
        <authorList>
            <person name="Passer A.R."/>
            <person name="Clancey S.A."/>
            <person name="Shea T."/>
            <person name="David-Palma M."/>
            <person name="Averette A.F."/>
            <person name="Boekhout T."/>
            <person name="Porcel B.M."/>
            <person name="Nowrousian M."/>
            <person name="Cuomo C.A."/>
            <person name="Sun S."/>
            <person name="Heitman J."/>
            <person name="Coelho M.A."/>
        </authorList>
    </citation>
    <scope>NUCLEOTIDE SEQUENCE</scope>
    <source>
        <strain evidence="11">CBS 7841</strain>
    </source>
</reference>
<dbReference type="EC" id="2.7.11.1" evidence="1"/>
<organism evidence="11 12">
    <name type="scientific">Cryptococcus depauperatus CBS 7841</name>
    <dbReference type="NCBI Taxonomy" id="1295531"/>
    <lineage>
        <taxon>Eukaryota</taxon>
        <taxon>Fungi</taxon>
        <taxon>Dikarya</taxon>
        <taxon>Basidiomycota</taxon>
        <taxon>Agaricomycotina</taxon>
        <taxon>Tremellomycetes</taxon>
        <taxon>Tremellales</taxon>
        <taxon>Cryptococcaceae</taxon>
        <taxon>Cryptococcus</taxon>
    </lineage>
</organism>
<gene>
    <name evidence="11" type="ORF">L203_100485</name>
</gene>
<dbReference type="SUPFAM" id="SSF56112">
    <property type="entry name" value="Protein kinase-like (PK-like)"/>
    <property type="match status" value="1"/>
</dbReference>
<dbReference type="Pfam" id="PF00069">
    <property type="entry name" value="Pkinase"/>
    <property type="match status" value="1"/>
</dbReference>
<evidence type="ECO:0000256" key="8">
    <source>
        <dbReference type="ARBA" id="ARBA00048679"/>
    </source>
</evidence>
<feature type="compositionally biased region" description="Low complexity" evidence="9">
    <location>
        <begin position="394"/>
        <end position="403"/>
    </location>
</feature>
<keyword evidence="4" id="KW-0547">Nucleotide-binding</keyword>
<dbReference type="PANTHER" id="PTHR24343">
    <property type="entry name" value="SERINE/THREONINE KINASE"/>
    <property type="match status" value="1"/>
</dbReference>
<dbReference type="PANTHER" id="PTHR24343:SF330">
    <property type="entry name" value="SNF1-ACTIVATING KINASE 1"/>
    <property type="match status" value="1"/>
</dbReference>
<proteinExistence type="predicted"/>
<evidence type="ECO:0000256" key="1">
    <source>
        <dbReference type="ARBA" id="ARBA00012513"/>
    </source>
</evidence>
<feature type="region of interest" description="Disordered" evidence="9">
    <location>
        <begin position="380"/>
        <end position="407"/>
    </location>
</feature>
<reference evidence="11" key="1">
    <citation type="submission" date="2016-06" db="EMBL/GenBank/DDBJ databases">
        <authorList>
            <person name="Cuomo C."/>
            <person name="Litvintseva A."/>
            <person name="Heitman J."/>
            <person name="Chen Y."/>
            <person name="Sun S."/>
            <person name="Springer D."/>
            <person name="Dromer F."/>
            <person name="Young S."/>
            <person name="Zeng Q."/>
            <person name="Chapman S."/>
            <person name="Gujja S."/>
            <person name="Saif S."/>
            <person name="Birren B."/>
        </authorList>
    </citation>
    <scope>NUCLEOTIDE SEQUENCE</scope>
    <source>
        <strain evidence="11">CBS 7841</strain>
    </source>
</reference>
<sequence>MSFHDSSNNSPTPSQTTPLELSQTVFYRNACRTPQLSVRVPSPRASSQDSFKEHFTPKILSRKDSTRTRTGSLSRNGSVTEQSTQGSPQTHDGDWRSPIAESSHTEVIETGAVKVQRDQGSGRWMINQYRVLSEIGSGTHGRVRLGQDMTTEIPLADDEGELCPSAPPDNSFYAIKIVDRNPKRKRLVGLGRHKGSSGGAKLLNENDKIYMILEWCKNGEIIWKDGESQPALTVGETRKIFRDTLLGLEYLHHQGIIHRDIKPSNLLRAADDTVKISDFGCSHFSEALRVAASQLGPEGDAYVDDIELAKTAGSPAFFAPEMCCSGLEIDLTSRNASPIATEEIPTFTLRPPSSMGTHVEFPKGDNLGSAPLVAYPFPSQPVNSKESSKPLRPSSYRSHSSCSTIPRHERPPITNAIDVWALGVTFYCLLFGKTPFDAPNEYLLMQVIAADPYIIPPFMGRDRIPTGTGNLPATEESEECLDLLGKLLQKDCHPFTLRGLSDATAWLSRTDPHTQTYVTVSNDEVAAAVTKSTGFRDRFRKGIKTISQKLQLLSGVARSRSRSIGDYDSPTSITEPSTPHSPNTTVQHTPKGTKLSTLLHSRSSRVSSRRNSSSQYPEGATRRWQYST</sequence>
<evidence type="ECO:0000313" key="11">
    <source>
        <dbReference type="EMBL" id="WVN85340.1"/>
    </source>
</evidence>
<evidence type="ECO:0000256" key="4">
    <source>
        <dbReference type="ARBA" id="ARBA00022741"/>
    </source>
</evidence>
<protein>
    <recommendedName>
        <fullName evidence="1">non-specific serine/threonine protein kinase</fullName>
        <ecNumber evidence="1">2.7.11.1</ecNumber>
    </recommendedName>
</protein>
<evidence type="ECO:0000256" key="2">
    <source>
        <dbReference type="ARBA" id="ARBA00022527"/>
    </source>
</evidence>
<comment type="catalytic activity">
    <reaction evidence="8">
        <text>L-seryl-[protein] + ATP = O-phospho-L-seryl-[protein] + ADP + H(+)</text>
        <dbReference type="Rhea" id="RHEA:17989"/>
        <dbReference type="Rhea" id="RHEA-COMP:9863"/>
        <dbReference type="Rhea" id="RHEA-COMP:11604"/>
        <dbReference type="ChEBI" id="CHEBI:15378"/>
        <dbReference type="ChEBI" id="CHEBI:29999"/>
        <dbReference type="ChEBI" id="CHEBI:30616"/>
        <dbReference type="ChEBI" id="CHEBI:83421"/>
        <dbReference type="ChEBI" id="CHEBI:456216"/>
        <dbReference type="EC" id="2.7.11.1"/>
    </reaction>
</comment>
<dbReference type="KEGG" id="cdep:91084701"/>
<dbReference type="GO" id="GO:0005737">
    <property type="term" value="C:cytoplasm"/>
    <property type="evidence" value="ECO:0007669"/>
    <property type="project" value="TreeGrafter"/>
</dbReference>
<feature type="compositionally biased region" description="Basic and acidic residues" evidence="9">
    <location>
        <begin position="50"/>
        <end position="67"/>
    </location>
</feature>